<dbReference type="EMBL" id="CP092863">
    <property type="protein sequence ID" value="UYV62150.1"/>
    <property type="molecule type" value="Genomic_DNA"/>
</dbReference>
<dbReference type="PROSITE" id="PS50102">
    <property type="entry name" value="RRM"/>
    <property type="match status" value="1"/>
</dbReference>
<gene>
    <name evidence="5" type="ORF">LAZ67_1008024</name>
</gene>
<accession>A0ABY6K2Y1</accession>
<dbReference type="InterPro" id="IPR012677">
    <property type="entry name" value="Nucleotide-bd_a/b_plait_sf"/>
</dbReference>
<dbReference type="PANTHER" id="PTHR10501">
    <property type="entry name" value="U1 SMALL NUCLEAR RIBONUCLEOPROTEIN A/U2 SMALL NUCLEAR RIBONUCLEOPROTEIN B"/>
    <property type="match status" value="1"/>
</dbReference>
<feature type="region of interest" description="Disordered" evidence="3">
    <location>
        <begin position="89"/>
        <end position="110"/>
    </location>
</feature>
<name>A0ABY6K2Y1_9ARAC</name>
<keyword evidence="1 2" id="KW-0694">RNA-binding</keyword>
<dbReference type="Proteomes" id="UP001235939">
    <property type="component" value="Chromosome 01"/>
</dbReference>
<dbReference type="Gene3D" id="3.30.70.330">
    <property type="match status" value="1"/>
</dbReference>
<evidence type="ECO:0000256" key="2">
    <source>
        <dbReference type="PROSITE-ProRule" id="PRU00176"/>
    </source>
</evidence>
<evidence type="ECO:0000313" key="6">
    <source>
        <dbReference type="Proteomes" id="UP001235939"/>
    </source>
</evidence>
<evidence type="ECO:0000256" key="3">
    <source>
        <dbReference type="SAM" id="MobiDB-lite"/>
    </source>
</evidence>
<evidence type="ECO:0000313" key="5">
    <source>
        <dbReference type="EMBL" id="UYV62150.1"/>
    </source>
</evidence>
<dbReference type="InterPro" id="IPR035979">
    <property type="entry name" value="RBD_domain_sf"/>
</dbReference>
<dbReference type="SMART" id="SM00360">
    <property type="entry name" value="RRM"/>
    <property type="match status" value="1"/>
</dbReference>
<feature type="compositionally biased region" description="Basic and acidic residues" evidence="3">
    <location>
        <begin position="89"/>
        <end position="99"/>
    </location>
</feature>
<sequence length="217" mass="23878">MTIFICKITIFTIWQLSGKRTPLPKGHFKSAIRCCPLQGPCHVLNVPNESTAKQKHWKTNVNLCAQRITYAKKDSEEILKVKGAAGGADKAKTKADGEAKKKKKSGLPNKEHQAVAAAVAATASAPPVVIPDEQMDGEQVLNQILFLTNLPEETNDMMLAMLFNQFPGFKEVRLVPGRHDIAFIEFDNELLAASAKDALQGFKLTLNHSMHISFAKK</sequence>
<dbReference type="InterPro" id="IPR000504">
    <property type="entry name" value="RRM_dom"/>
</dbReference>
<dbReference type="SUPFAM" id="SSF54928">
    <property type="entry name" value="RNA-binding domain, RBD"/>
    <property type="match status" value="1"/>
</dbReference>
<keyword evidence="6" id="KW-1185">Reference proteome</keyword>
<feature type="domain" description="RRM" evidence="4">
    <location>
        <begin position="143"/>
        <end position="217"/>
    </location>
</feature>
<proteinExistence type="predicted"/>
<protein>
    <submittedName>
        <fullName evidence="5">SNRPA</fullName>
    </submittedName>
</protein>
<reference evidence="5 6" key="1">
    <citation type="submission" date="2022-01" db="EMBL/GenBank/DDBJ databases">
        <title>A chromosomal length assembly of Cordylochernes scorpioides.</title>
        <authorList>
            <person name="Zeh D."/>
            <person name="Zeh J."/>
        </authorList>
    </citation>
    <scope>NUCLEOTIDE SEQUENCE [LARGE SCALE GENOMIC DNA]</scope>
    <source>
        <strain evidence="5">IN4F17</strain>
        <tissue evidence="5">Whole Body</tissue>
    </source>
</reference>
<evidence type="ECO:0000256" key="1">
    <source>
        <dbReference type="ARBA" id="ARBA00022884"/>
    </source>
</evidence>
<evidence type="ECO:0000259" key="4">
    <source>
        <dbReference type="PROSITE" id="PS50102"/>
    </source>
</evidence>
<dbReference type="Pfam" id="PF00076">
    <property type="entry name" value="RRM_1"/>
    <property type="match status" value="1"/>
</dbReference>
<organism evidence="5 6">
    <name type="scientific">Cordylochernes scorpioides</name>
    <dbReference type="NCBI Taxonomy" id="51811"/>
    <lineage>
        <taxon>Eukaryota</taxon>
        <taxon>Metazoa</taxon>
        <taxon>Ecdysozoa</taxon>
        <taxon>Arthropoda</taxon>
        <taxon>Chelicerata</taxon>
        <taxon>Arachnida</taxon>
        <taxon>Pseudoscorpiones</taxon>
        <taxon>Cheliferoidea</taxon>
        <taxon>Chernetidae</taxon>
        <taxon>Cordylochernes</taxon>
    </lineage>
</organism>